<dbReference type="InterPro" id="IPR033985">
    <property type="entry name" value="SusD-like_N"/>
</dbReference>
<dbReference type="GO" id="GO:0009279">
    <property type="term" value="C:cell outer membrane"/>
    <property type="evidence" value="ECO:0007669"/>
    <property type="project" value="UniProtKB-SubCell"/>
</dbReference>
<evidence type="ECO:0000313" key="9">
    <source>
        <dbReference type="EMBL" id="AOM78731.1"/>
    </source>
</evidence>
<dbReference type="Pfam" id="PF14322">
    <property type="entry name" value="SusD-like_3"/>
    <property type="match status" value="1"/>
</dbReference>
<evidence type="ECO:0000259" key="8">
    <source>
        <dbReference type="Pfam" id="PF14322"/>
    </source>
</evidence>
<dbReference type="OrthoDB" id="5694214at2"/>
<feature type="domain" description="RagB/SusD" evidence="7">
    <location>
        <begin position="347"/>
        <end position="465"/>
    </location>
</feature>
<dbReference type="Pfam" id="PF07980">
    <property type="entry name" value="SusD_RagB"/>
    <property type="match status" value="1"/>
</dbReference>
<dbReference type="CDD" id="cd08977">
    <property type="entry name" value="SusD"/>
    <property type="match status" value="1"/>
</dbReference>
<protein>
    <recommendedName>
        <fullName evidence="11">SusD family protein</fullName>
    </recommendedName>
</protein>
<feature type="chain" id="PRO_5009098787" description="SusD family protein" evidence="6">
    <location>
        <begin position="20"/>
        <end position="468"/>
    </location>
</feature>
<evidence type="ECO:0000256" key="5">
    <source>
        <dbReference type="ARBA" id="ARBA00023237"/>
    </source>
</evidence>
<dbReference type="EMBL" id="CP017141">
    <property type="protein sequence ID" value="AOM78731.1"/>
    <property type="molecule type" value="Genomic_DNA"/>
</dbReference>
<evidence type="ECO:0008006" key="11">
    <source>
        <dbReference type="Google" id="ProtNLM"/>
    </source>
</evidence>
<comment type="subcellular location">
    <subcellularLocation>
        <location evidence="1">Cell outer membrane</location>
    </subcellularLocation>
</comment>
<keyword evidence="4" id="KW-0472">Membrane</keyword>
<feature type="domain" description="SusD-like N-terminal" evidence="8">
    <location>
        <begin position="96"/>
        <end position="233"/>
    </location>
</feature>
<dbReference type="Proteomes" id="UP000094313">
    <property type="component" value="Chromosome"/>
</dbReference>
<sequence length="468" mass="52071">MKKLILIYSLFFLAAGAQLSCKKELNALPSQSKVVGNAIIDQKTAEVALNGVYLRLAEGGDDRGTPSILWAENHEIVPTYLAGYITYPNGGSSLDENNRITGTDYRVESLWATYYSLLNAANGVIEQVSKLQDSQFSGARKSEIIAEARLLRAYGHHYLLRYFAQFYDLNSNYGVMLRKEFVTTNNISQKRSSVKESYDFILADLDDAIANCPTVSVNYYTNKWVAKALKARVLTIRGAAGDYQEVISLTKDIIQHSPYVLEGNLQDIFSTKGLDSKEVMLGLVPKVNQVSRSDAYFYRNSPSYTATPSLKALFENDPRSSWMIGVVGTEPDGILKYKGPKVEFSYALRLSEIYLLEAEAIVRSGGNLGEARTLLKTVQQHAGVTDFSEIDNAGTPDLLLIQIYKETARNLSFEDGQDWSALLRMPLPFVLSVKAAITDKNHFILPIPKDEFDKNPTIGDQNPGYSKN</sequence>
<gene>
    <name evidence="9" type="ORF">BFS30_17045</name>
</gene>
<comment type="similarity">
    <text evidence="2">Belongs to the SusD family.</text>
</comment>
<organism evidence="9 10">
    <name type="scientific">Pedobacter steynii</name>
    <dbReference type="NCBI Taxonomy" id="430522"/>
    <lineage>
        <taxon>Bacteria</taxon>
        <taxon>Pseudomonadati</taxon>
        <taxon>Bacteroidota</taxon>
        <taxon>Sphingobacteriia</taxon>
        <taxon>Sphingobacteriales</taxon>
        <taxon>Sphingobacteriaceae</taxon>
        <taxon>Pedobacter</taxon>
    </lineage>
</organism>
<dbReference type="InterPro" id="IPR012944">
    <property type="entry name" value="SusD_RagB_dom"/>
</dbReference>
<dbReference type="Gene3D" id="1.25.40.390">
    <property type="match status" value="1"/>
</dbReference>
<keyword evidence="5" id="KW-0998">Cell outer membrane</keyword>
<evidence type="ECO:0000256" key="4">
    <source>
        <dbReference type="ARBA" id="ARBA00023136"/>
    </source>
</evidence>
<keyword evidence="10" id="KW-1185">Reference proteome</keyword>
<reference evidence="9 10" key="1">
    <citation type="submission" date="2016-08" db="EMBL/GenBank/DDBJ databases">
        <authorList>
            <person name="Seilhamer J.J."/>
        </authorList>
    </citation>
    <scope>NUCLEOTIDE SEQUENCE [LARGE SCALE GENOMIC DNA]</scope>
    <source>
        <strain evidence="9 10">DX4</strain>
    </source>
</reference>
<dbReference type="RefSeq" id="WP_069380395.1">
    <property type="nucleotide sequence ID" value="NZ_CP017141.1"/>
</dbReference>
<dbReference type="InterPro" id="IPR011990">
    <property type="entry name" value="TPR-like_helical_dom_sf"/>
</dbReference>
<proteinExistence type="inferred from homology"/>
<evidence type="ECO:0000256" key="6">
    <source>
        <dbReference type="SAM" id="SignalP"/>
    </source>
</evidence>
<keyword evidence="3 6" id="KW-0732">Signal</keyword>
<dbReference type="KEGG" id="psty:BFS30_17045"/>
<evidence type="ECO:0000259" key="7">
    <source>
        <dbReference type="Pfam" id="PF07980"/>
    </source>
</evidence>
<evidence type="ECO:0000256" key="1">
    <source>
        <dbReference type="ARBA" id="ARBA00004442"/>
    </source>
</evidence>
<evidence type="ECO:0000313" key="10">
    <source>
        <dbReference type="Proteomes" id="UP000094313"/>
    </source>
</evidence>
<evidence type="ECO:0000256" key="3">
    <source>
        <dbReference type="ARBA" id="ARBA00022729"/>
    </source>
</evidence>
<dbReference type="AlphaFoldDB" id="A0A1D7QJ84"/>
<evidence type="ECO:0000256" key="2">
    <source>
        <dbReference type="ARBA" id="ARBA00006275"/>
    </source>
</evidence>
<feature type="signal peptide" evidence="6">
    <location>
        <begin position="1"/>
        <end position="19"/>
    </location>
</feature>
<dbReference type="SUPFAM" id="SSF48452">
    <property type="entry name" value="TPR-like"/>
    <property type="match status" value="1"/>
</dbReference>
<accession>A0A1D7QJ84</accession>
<name>A0A1D7QJ84_9SPHI</name>